<dbReference type="GO" id="GO:0008757">
    <property type="term" value="F:S-adenosylmethionine-dependent methyltransferase activity"/>
    <property type="evidence" value="ECO:0007669"/>
    <property type="project" value="InterPro"/>
</dbReference>
<dbReference type="eggNOG" id="COG2227">
    <property type="taxonomic scope" value="Bacteria"/>
</dbReference>
<dbReference type="OrthoDB" id="9772751at2"/>
<dbReference type="InterPro" id="IPR013216">
    <property type="entry name" value="Methyltransf_11"/>
</dbReference>
<reference evidence="2 3" key="1">
    <citation type="submission" date="2012-06" db="EMBL/GenBank/DDBJ databases">
        <title>Finished chromosome of genome of Cylindrospermum stagnale PCC 7417.</title>
        <authorList>
            <consortium name="US DOE Joint Genome Institute"/>
            <person name="Gugger M."/>
            <person name="Coursin T."/>
            <person name="Rippka R."/>
            <person name="Tandeau De Marsac N."/>
            <person name="Huntemann M."/>
            <person name="Wei C.-L."/>
            <person name="Han J."/>
            <person name="Detter J.C."/>
            <person name="Han C."/>
            <person name="Tapia R."/>
            <person name="Chen A."/>
            <person name="Kyrpides N."/>
            <person name="Mavromatis K."/>
            <person name="Markowitz V."/>
            <person name="Szeto E."/>
            <person name="Ivanova N."/>
            <person name="Pagani I."/>
            <person name="Pati A."/>
            <person name="Goodwin L."/>
            <person name="Nordberg H.P."/>
            <person name="Cantor M.N."/>
            <person name="Hua S.X."/>
            <person name="Woyke T."/>
            <person name="Kerfeld C.A."/>
        </authorList>
    </citation>
    <scope>NUCLEOTIDE SEQUENCE [LARGE SCALE GENOMIC DNA]</scope>
    <source>
        <strain evidence="2 3">PCC 7417</strain>
    </source>
</reference>
<evidence type="ECO:0000259" key="1">
    <source>
        <dbReference type="Pfam" id="PF08241"/>
    </source>
</evidence>
<protein>
    <submittedName>
        <fullName evidence="2">Methyltransferase family protein</fullName>
    </submittedName>
</protein>
<evidence type="ECO:0000313" key="2">
    <source>
        <dbReference type="EMBL" id="AFZ23241.1"/>
    </source>
</evidence>
<organism evidence="2 3">
    <name type="scientific">Cylindrospermum stagnale PCC 7417</name>
    <dbReference type="NCBI Taxonomy" id="56107"/>
    <lineage>
        <taxon>Bacteria</taxon>
        <taxon>Bacillati</taxon>
        <taxon>Cyanobacteriota</taxon>
        <taxon>Cyanophyceae</taxon>
        <taxon>Nostocales</taxon>
        <taxon>Nostocaceae</taxon>
        <taxon>Cylindrospermum</taxon>
    </lineage>
</organism>
<dbReference type="GO" id="GO:0032259">
    <property type="term" value="P:methylation"/>
    <property type="evidence" value="ECO:0007669"/>
    <property type="project" value="UniProtKB-KW"/>
</dbReference>
<sequence length="273" mass="30931">MLAPKNIPSEYTAWNQKQKAPVGANWWYEYVNSQKPGNNFIWRNRYKWPSFIIKKIGPFGFQVNSLSRIFEYPWCFLATPLQPGMRVVEVGAGASGFQFALAQAGLDVTSVDPLINPSESVDWIFSKDDFYHLNQSFGGKVKFIQDFLQNAKLESNQYDRVFSVSAIEHIPSQEIGSLVKEIGRILKPGGLFLATIDLFLDCYPFTNQVSNQYGSNISISSLVEESGLKLKIGNPSELYGYPEFDYNLILNRLDEFLVVNKVLTQCIVLEKAI</sequence>
<dbReference type="Pfam" id="PF08241">
    <property type="entry name" value="Methyltransf_11"/>
    <property type="match status" value="1"/>
</dbReference>
<keyword evidence="2" id="KW-0808">Transferase</keyword>
<dbReference type="EMBL" id="CP003642">
    <property type="protein sequence ID" value="AFZ23241.1"/>
    <property type="molecule type" value="Genomic_DNA"/>
</dbReference>
<dbReference type="Proteomes" id="UP000010475">
    <property type="component" value="Chromosome"/>
</dbReference>
<evidence type="ECO:0000313" key="3">
    <source>
        <dbReference type="Proteomes" id="UP000010475"/>
    </source>
</evidence>
<dbReference type="KEGG" id="csg:Cylst_0916"/>
<name>K9WTZ0_9NOST</name>
<keyword evidence="3" id="KW-1185">Reference proteome</keyword>
<keyword evidence="2" id="KW-0489">Methyltransferase</keyword>
<feature type="domain" description="Methyltransferase type 11" evidence="1">
    <location>
        <begin position="88"/>
        <end position="193"/>
    </location>
</feature>
<dbReference type="HOGENOM" id="CLU_1007001_0_0_3"/>
<dbReference type="AlphaFoldDB" id="K9WTZ0"/>
<accession>K9WTZ0</accession>
<dbReference type="InterPro" id="IPR029063">
    <property type="entry name" value="SAM-dependent_MTases_sf"/>
</dbReference>
<dbReference type="Gene3D" id="3.40.50.150">
    <property type="entry name" value="Vaccinia Virus protein VP39"/>
    <property type="match status" value="1"/>
</dbReference>
<dbReference type="CDD" id="cd02440">
    <property type="entry name" value="AdoMet_MTases"/>
    <property type="match status" value="1"/>
</dbReference>
<proteinExistence type="predicted"/>
<dbReference type="SUPFAM" id="SSF53335">
    <property type="entry name" value="S-adenosyl-L-methionine-dependent methyltransferases"/>
    <property type="match status" value="1"/>
</dbReference>
<gene>
    <name evidence="2" type="ORF">Cylst_0916</name>
</gene>
<dbReference type="RefSeq" id="WP_015206497.1">
    <property type="nucleotide sequence ID" value="NC_019757.1"/>
</dbReference>
<dbReference type="STRING" id="56107.Cylst_0916"/>